<organism evidence="1 2">
    <name type="scientific">Roseivirga misakiensis</name>
    <dbReference type="NCBI Taxonomy" id="1563681"/>
    <lineage>
        <taxon>Bacteria</taxon>
        <taxon>Pseudomonadati</taxon>
        <taxon>Bacteroidota</taxon>
        <taxon>Cytophagia</taxon>
        <taxon>Cytophagales</taxon>
        <taxon>Roseivirgaceae</taxon>
        <taxon>Roseivirga</taxon>
    </lineage>
</organism>
<reference evidence="1 2" key="1">
    <citation type="submission" date="2016-08" db="EMBL/GenBank/DDBJ databases">
        <title>Draft genome of Fabibacter sp. strain SK-8.</title>
        <authorList>
            <person name="Wong S.-K."/>
            <person name="Hamasaki K."/>
            <person name="Yoshizawa S."/>
        </authorList>
    </citation>
    <scope>NUCLEOTIDE SEQUENCE [LARGE SCALE GENOMIC DNA]</scope>
    <source>
        <strain evidence="1 2">SK-8</strain>
    </source>
</reference>
<gene>
    <name evidence="1" type="ORF">BFP71_02515</name>
</gene>
<evidence type="ECO:0000313" key="1">
    <source>
        <dbReference type="EMBL" id="OEK06564.1"/>
    </source>
</evidence>
<accession>A0A1E5T5A2</accession>
<name>A0A1E5T5A2_9BACT</name>
<evidence type="ECO:0000313" key="2">
    <source>
        <dbReference type="Proteomes" id="UP000095552"/>
    </source>
</evidence>
<protein>
    <submittedName>
        <fullName evidence="1">Uncharacterized protein</fullName>
    </submittedName>
</protein>
<sequence length="378" mass="43967">MGQWQKKFVAGGFAGYEHNIFLSPGTLLRDGDQLTRQDLLTSGFYEGVSFKGDFENKFKEGRWKFGFATSIANFHTNPDADRFTLSLKSSYRKRYAKGKYFEIAPEFSRRSQQGINESDGVLRTTFSYTKFYLPLHLDYYLGNKTWFKTETAYTFKAYDQNDLGEKVSYHSAKTGLNFSKKWDKNEAINKLTFSGGIEYRYYTDLELEDEDDEDIEEEDEEDDFVARPNNPIAFIAEERQWFFYTMGLDYNVKNDRTNFDYTLGLYFVGRGDSEKRFGYRELSPALSMRYSKKKLSVTASLKYGMRKFSTLTVGDNDQLLTYNYLRGSVRFNVALPKNKAWYIKGNLVNRTANNNNINSLAFRGYLNNSIETGISIRF</sequence>
<comment type="caution">
    <text evidence="1">The sequence shown here is derived from an EMBL/GenBank/DDBJ whole genome shotgun (WGS) entry which is preliminary data.</text>
</comment>
<keyword evidence="2" id="KW-1185">Reference proteome</keyword>
<proteinExistence type="predicted"/>
<dbReference type="EMBL" id="MDGQ01000003">
    <property type="protein sequence ID" value="OEK06564.1"/>
    <property type="molecule type" value="Genomic_DNA"/>
</dbReference>
<dbReference type="STRING" id="1563681.BFP71_02515"/>
<dbReference type="Proteomes" id="UP000095552">
    <property type="component" value="Unassembled WGS sequence"/>
</dbReference>
<dbReference type="AlphaFoldDB" id="A0A1E5T5A2"/>